<name>A0A1E3W0P0_9HYPH</name>
<evidence type="ECO:0000256" key="3">
    <source>
        <dbReference type="ARBA" id="ARBA00012053"/>
    </source>
</evidence>
<evidence type="ECO:0000256" key="10">
    <source>
        <dbReference type="PIRSR" id="PIRSR001415-2"/>
    </source>
</evidence>
<dbReference type="EMBL" id="LPWG01000011">
    <property type="protein sequence ID" value="ODR99385.1"/>
    <property type="molecule type" value="Genomic_DNA"/>
</dbReference>
<keyword evidence="7 13" id="KW-0627">Porphyrin biosynthesis</keyword>
<evidence type="ECO:0000256" key="11">
    <source>
        <dbReference type="PIRSR" id="PIRSR001415-3"/>
    </source>
</evidence>
<keyword evidence="11" id="KW-0862">Zinc</keyword>
<comment type="pathway">
    <text evidence="1">Porphyrin-containing compound metabolism; protoporphyrin-IX biosynthesis; coproporphyrinogen-III from 5-aminolevulinate: step 1/4.</text>
</comment>
<keyword evidence="12" id="KW-0460">Magnesium</keyword>
<keyword evidence="6 13" id="KW-0456">Lyase</keyword>
<dbReference type="EC" id="4.2.1.24" evidence="3 13"/>
<dbReference type="CDD" id="cd00384">
    <property type="entry name" value="ALAD_PBGS"/>
    <property type="match status" value="1"/>
</dbReference>
<feature type="active site" description="Schiff-base intermediate with substrate" evidence="9">
    <location>
        <position position="208"/>
    </location>
</feature>
<dbReference type="Gene3D" id="3.20.20.70">
    <property type="entry name" value="Aldolase class I"/>
    <property type="match status" value="1"/>
</dbReference>
<feature type="binding site" evidence="11">
    <location>
        <position position="143"/>
    </location>
    <ligand>
        <name>Zn(2+)</name>
        <dbReference type="ChEBI" id="CHEBI:29105"/>
        <note>catalytic</note>
    </ligand>
</feature>
<evidence type="ECO:0000256" key="14">
    <source>
        <dbReference type="RuleBase" id="RU004161"/>
    </source>
</evidence>
<dbReference type="Pfam" id="PF00490">
    <property type="entry name" value="ALAD"/>
    <property type="match status" value="1"/>
</dbReference>
<dbReference type="NCBIfam" id="NF006762">
    <property type="entry name" value="PRK09283.1"/>
    <property type="match status" value="1"/>
</dbReference>
<comment type="caution">
    <text evidence="16">The sequence shown here is derived from an EMBL/GenBank/DDBJ whole genome shotgun (WGS) entry which is preliminary data.</text>
</comment>
<evidence type="ECO:0000256" key="7">
    <source>
        <dbReference type="ARBA" id="ARBA00023244"/>
    </source>
</evidence>
<sequence length="336" mass="37008">MNFSSHASKESDASSQQFRRFHRLRSSPQLRDLMRENTVTMNDLIYPIFVEEEIDRFVPIEAMPGIFRIPERRLAREVKALAKEGIKALMLFGVSHHKDHTGSDSWAANGLLSRMVRCAKNAAPEMVIIADCCFCGYTSHGHCGVLHCDLIDNDLTLQNLTSQTIAAANAGADIVAPSAMMDGQVTAIRRGLDEAGFTNLPIMAYSSKFASGFYGPFRAAADCEPKGDRNTYQVDPLNGREALNESFADEQEGADILMVKPGLCYLDVLARLRDQSNTPIAAYQVSGEYAMIKFAAKAGAIDEHRLIRETLGAFKRAGADLILTYFARDIARNGFA</sequence>
<dbReference type="RefSeq" id="WP_069437325.1">
    <property type="nucleotide sequence ID" value="NZ_LPWG01000011.1"/>
</dbReference>
<dbReference type="FunFam" id="3.20.20.70:FF:000019">
    <property type="entry name" value="Delta-aminolevulinic acid dehydratase"/>
    <property type="match status" value="1"/>
</dbReference>
<dbReference type="PIRSF" id="PIRSF001415">
    <property type="entry name" value="Porphbilin_synth"/>
    <property type="match status" value="1"/>
</dbReference>
<evidence type="ECO:0000256" key="2">
    <source>
        <dbReference type="ARBA" id="ARBA00008055"/>
    </source>
</evidence>
<dbReference type="GO" id="GO:0008270">
    <property type="term" value="F:zinc ion binding"/>
    <property type="evidence" value="ECO:0007669"/>
    <property type="project" value="TreeGrafter"/>
</dbReference>
<feature type="region of interest" description="Disordered" evidence="15">
    <location>
        <begin position="1"/>
        <end position="20"/>
    </location>
</feature>
<feature type="binding site" evidence="10">
    <location>
        <position position="286"/>
    </location>
    <ligand>
        <name>5-aminolevulinate</name>
        <dbReference type="ChEBI" id="CHEBI:356416"/>
        <label>2</label>
    </ligand>
</feature>
<feature type="binding site" evidence="11">
    <location>
        <position position="133"/>
    </location>
    <ligand>
        <name>Zn(2+)</name>
        <dbReference type="ChEBI" id="CHEBI:29105"/>
        <note>catalytic</note>
    </ligand>
</feature>
<dbReference type="InterPro" id="IPR013785">
    <property type="entry name" value="Aldolase_TIM"/>
</dbReference>
<dbReference type="Proteomes" id="UP000094501">
    <property type="component" value="Unassembled WGS sequence"/>
</dbReference>
<dbReference type="InterPro" id="IPR001731">
    <property type="entry name" value="ALAD"/>
</dbReference>
<evidence type="ECO:0000256" key="9">
    <source>
        <dbReference type="PIRSR" id="PIRSR001415-1"/>
    </source>
</evidence>
<dbReference type="GO" id="GO:0004655">
    <property type="term" value="F:porphobilinogen synthase activity"/>
    <property type="evidence" value="ECO:0007669"/>
    <property type="project" value="UniProtKB-EC"/>
</dbReference>
<comment type="catalytic activity">
    <reaction evidence="8 13">
        <text>2 5-aminolevulinate = porphobilinogen + 2 H2O + H(+)</text>
        <dbReference type="Rhea" id="RHEA:24064"/>
        <dbReference type="ChEBI" id="CHEBI:15377"/>
        <dbReference type="ChEBI" id="CHEBI:15378"/>
        <dbReference type="ChEBI" id="CHEBI:58126"/>
        <dbReference type="ChEBI" id="CHEBI:356416"/>
        <dbReference type="EC" id="4.2.1.24"/>
    </reaction>
</comment>
<evidence type="ECO:0000313" key="16">
    <source>
        <dbReference type="EMBL" id="ODR99385.1"/>
    </source>
</evidence>
<dbReference type="OrthoDB" id="9805001at2"/>
<keyword evidence="17" id="KW-1185">Reference proteome</keyword>
<dbReference type="AlphaFoldDB" id="A0A1E3W0P0"/>
<protein>
    <recommendedName>
        <fullName evidence="4 13">Delta-aminolevulinic acid dehydratase</fullName>
        <ecNumber evidence="3 13">4.2.1.24</ecNumber>
    </recommendedName>
</protein>
<feature type="binding site" evidence="10">
    <location>
        <position position="325"/>
    </location>
    <ligand>
        <name>5-aminolevulinate</name>
        <dbReference type="ChEBI" id="CHEBI:356416"/>
        <label>2</label>
    </ligand>
</feature>
<evidence type="ECO:0000256" key="8">
    <source>
        <dbReference type="ARBA" id="ARBA00047651"/>
    </source>
</evidence>
<evidence type="ECO:0000256" key="15">
    <source>
        <dbReference type="SAM" id="MobiDB-lite"/>
    </source>
</evidence>
<dbReference type="InterPro" id="IPR030656">
    <property type="entry name" value="ALAD_AS"/>
</dbReference>
<gene>
    <name evidence="16" type="ORF">AUC68_05280</name>
</gene>
<evidence type="ECO:0000256" key="1">
    <source>
        <dbReference type="ARBA" id="ARBA00004694"/>
    </source>
</evidence>
<feature type="active site" description="Schiff-base intermediate with substrate" evidence="9">
    <location>
        <position position="260"/>
    </location>
</feature>
<dbReference type="GO" id="GO:0006782">
    <property type="term" value="P:protoporphyrinogen IX biosynthetic process"/>
    <property type="evidence" value="ECO:0007669"/>
    <property type="project" value="UniProtKB-UniPathway"/>
</dbReference>
<dbReference type="UniPathway" id="UPA00251">
    <property type="reaction ID" value="UER00318"/>
</dbReference>
<evidence type="ECO:0000313" key="17">
    <source>
        <dbReference type="Proteomes" id="UP000094501"/>
    </source>
</evidence>
<evidence type="ECO:0000256" key="4">
    <source>
        <dbReference type="ARBA" id="ARBA00020771"/>
    </source>
</evidence>
<dbReference type="SMART" id="SM01004">
    <property type="entry name" value="ALAD"/>
    <property type="match status" value="1"/>
</dbReference>
<comment type="similarity">
    <text evidence="2 14">Belongs to the ALAD family.</text>
</comment>
<dbReference type="PROSITE" id="PS00169">
    <property type="entry name" value="D_ALA_DEHYDRATASE"/>
    <property type="match status" value="1"/>
</dbReference>
<keyword evidence="11" id="KW-0479">Metal-binding</keyword>
<dbReference type="PANTHER" id="PTHR11458:SF1">
    <property type="entry name" value="DELTA-AMINOLEVULINIC ACID DEHYDRATASE"/>
    <property type="match status" value="1"/>
</dbReference>
<dbReference type="STRING" id="1774968.AUC68_05280"/>
<reference evidence="16 17" key="1">
    <citation type="journal article" date="2016" name="Environ. Microbiol.">
        <title>New Methyloceanibacter diversity from North Sea sediments includes methanotroph containing solely the soluble methane monooxygenase.</title>
        <authorList>
            <person name="Vekeman B."/>
            <person name="Kerckhof F.M."/>
            <person name="Cremers G."/>
            <person name="de Vos P."/>
            <person name="Vandamme P."/>
            <person name="Boon N."/>
            <person name="Op den Camp H.J."/>
            <person name="Heylen K."/>
        </authorList>
    </citation>
    <scope>NUCLEOTIDE SEQUENCE [LARGE SCALE GENOMIC DNA]</scope>
    <source>
        <strain evidence="16 17">R-67174</strain>
    </source>
</reference>
<dbReference type="GO" id="GO:0005829">
    <property type="term" value="C:cytosol"/>
    <property type="evidence" value="ECO:0007669"/>
    <property type="project" value="TreeGrafter"/>
</dbReference>
<feature type="binding site" evidence="11">
    <location>
        <position position="135"/>
    </location>
    <ligand>
        <name>Zn(2+)</name>
        <dbReference type="ChEBI" id="CHEBI:29105"/>
        <note>catalytic</note>
    </ligand>
</feature>
<proteinExistence type="inferred from homology"/>
<evidence type="ECO:0000256" key="13">
    <source>
        <dbReference type="RuleBase" id="RU000515"/>
    </source>
</evidence>
<evidence type="ECO:0000256" key="5">
    <source>
        <dbReference type="ARBA" id="ARBA00023133"/>
    </source>
</evidence>
<organism evidence="16 17">
    <name type="scientific">Methyloceanibacter methanicus</name>
    <dbReference type="NCBI Taxonomy" id="1774968"/>
    <lineage>
        <taxon>Bacteria</taxon>
        <taxon>Pseudomonadati</taxon>
        <taxon>Pseudomonadota</taxon>
        <taxon>Alphaproteobacteria</taxon>
        <taxon>Hyphomicrobiales</taxon>
        <taxon>Hyphomicrobiaceae</taxon>
        <taxon>Methyloceanibacter</taxon>
    </lineage>
</organism>
<dbReference type="NCBIfam" id="NF009923">
    <property type="entry name" value="PRK13384.1"/>
    <property type="match status" value="1"/>
</dbReference>
<dbReference type="PANTHER" id="PTHR11458">
    <property type="entry name" value="DELTA-AMINOLEVULINIC ACID DEHYDRATASE"/>
    <property type="match status" value="1"/>
</dbReference>
<keyword evidence="5" id="KW-0350">Heme biosynthesis</keyword>
<dbReference type="PRINTS" id="PR00144">
    <property type="entry name" value="DALDHYDRTASE"/>
</dbReference>
<feature type="binding site" evidence="12">
    <location>
        <position position="245"/>
    </location>
    <ligand>
        <name>Mg(2+)</name>
        <dbReference type="ChEBI" id="CHEBI:18420"/>
    </ligand>
</feature>
<comment type="subunit">
    <text evidence="13">Homooctamer.</text>
</comment>
<accession>A0A1E3W0P0</accession>
<dbReference type="SUPFAM" id="SSF51569">
    <property type="entry name" value="Aldolase"/>
    <property type="match status" value="1"/>
</dbReference>
<evidence type="ECO:0000256" key="6">
    <source>
        <dbReference type="ARBA" id="ARBA00023239"/>
    </source>
</evidence>
<feature type="binding site" evidence="10">
    <location>
        <position position="218"/>
    </location>
    <ligand>
        <name>5-aminolevulinate</name>
        <dbReference type="ChEBI" id="CHEBI:356416"/>
        <label>1</label>
    </ligand>
</feature>
<evidence type="ECO:0000256" key="12">
    <source>
        <dbReference type="PIRSR" id="PIRSR001415-5"/>
    </source>
</evidence>
<feature type="binding site" evidence="10">
    <location>
        <position position="229"/>
    </location>
    <ligand>
        <name>5-aminolevulinate</name>
        <dbReference type="ChEBI" id="CHEBI:356416"/>
        <label>1</label>
    </ligand>
</feature>